<evidence type="ECO:0000313" key="3">
    <source>
        <dbReference type="Proteomes" id="UP000275267"/>
    </source>
</evidence>
<dbReference type="InterPro" id="IPR005174">
    <property type="entry name" value="KIB1-4_b-propeller"/>
</dbReference>
<dbReference type="Proteomes" id="UP000275267">
    <property type="component" value="Unassembled WGS sequence"/>
</dbReference>
<dbReference type="InterPro" id="IPR036047">
    <property type="entry name" value="F-box-like_dom_sf"/>
</dbReference>
<protein>
    <recommendedName>
        <fullName evidence="1">KIB1-4 beta-propeller domain-containing protein</fullName>
    </recommendedName>
</protein>
<gene>
    <name evidence="2" type="ORF">C2845_PM05G28850</name>
</gene>
<proteinExistence type="predicted"/>
<comment type="caution">
    <text evidence="2">The sequence shown here is derived from an EMBL/GenBank/DDBJ whole genome shotgun (WGS) entry which is preliminary data.</text>
</comment>
<dbReference type="Pfam" id="PF03478">
    <property type="entry name" value="Beta-prop_KIB1-4"/>
    <property type="match status" value="1"/>
</dbReference>
<evidence type="ECO:0000259" key="1">
    <source>
        <dbReference type="Pfam" id="PF03478"/>
    </source>
</evidence>
<dbReference type="EMBL" id="PQIB02000003">
    <property type="protein sequence ID" value="RLN27927.1"/>
    <property type="molecule type" value="Genomic_DNA"/>
</dbReference>
<evidence type="ECO:0000313" key="2">
    <source>
        <dbReference type="EMBL" id="RLN27927.1"/>
    </source>
</evidence>
<sequence length="404" mass="45160">MDEPRDWGTALPDDVTTEIASRLPCRTDRRKMAAVCRAWRARAQVPPLPPALPWLLMPAAGSTHVHCFLSDCRVHHGIYAPPHGARYFGSHDGAWLFLAYDQTLNHVVHNLRDDRIRVLPNLVENDGEVVRNMVILAATLSAPPDVPLCVGACIITRWPPDAPVLRRFAFWCMGSSTAIDFVPQPEPGWPTPADLEVEDVVFHGVDFHFLTRGEHIFVYRPVLEEDGLLTLVPRLNLFEPGGRNYDGFVVHARYLVARGPELLMVVRFAHPQLMTSSFRVFRKLSQNSFLRSRTAAGSLRRRFLPTCSPSPTTAARGRGPLGRAFPACSSRHAENRRLAKLEQQFAAAARRPDRMAACVGGPSVPMVTEAELVARGRHREDEWLLLQREAEAAKKQQACTADEL</sequence>
<dbReference type="SUPFAM" id="SSF81383">
    <property type="entry name" value="F-box domain"/>
    <property type="match status" value="1"/>
</dbReference>
<dbReference type="PANTHER" id="PTHR33110:SF125">
    <property type="entry name" value="OS05G0570350 PROTEIN"/>
    <property type="match status" value="1"/>
</dbReference>
<dbReference type="OrthoDB" id="591341at2759"/>
<reference evidence="3" key="1">
    <citation type="journal article" date="2019" name="Nat. Commun.">
        <title>The genome of broomcorn millet.</title>
        <authorList>
            <person name="Zou C."/>
            <person name="Miki D."/>
            <person name="Li D."/>
            <person name="Tang Q."/>
            <person name="Xiao L."/>
            <person name="Rajput S."/>
            <person name="Deng P."/>
            <person name="Jia W."/>
            <person name="Huang R."/>
            <person name="Zhang M."/>
            <person name="Sun Y."/>
            <person name="Hu J."/>
            <person name="Fu X."/>
            <person name="Schnable P.S."/>
            <person name="Li F."/>
            <person name="Zhang H."/>
            <person name="Feng B."/>
            <person name="Zhu X."/>
            <person name="Liu R."/>
            <person name="Schnable J.C."/>
            <person name="Zhu J.-K."/>
            <person name="Zhang H."/>
        </authorList>
    </citation>
    <scope>NUCLEOTIDE SEQUENCE [LARGE SCALE GENOMIC DNA]</scope>
</reference>
<keyword evidence="3" id="KW-1185">Reference proteome</keyword>
<dbReference type="STRING" id="4540.A0A3L6SUC9"/>
<feature type="domain" description="KIB1-4 beta-propeller" evidence="1">
    <location>
        <begin position="78"/>
        <end position="283"/>
    </location>
</feature>
<organism evidence="2 3">
    <name type="scientific">Panicum miliaceum</name>
    <name type="common">Proso millet</name>
    <name type="synonym">Broomcorn millet</name>
    <dbReference type="NCBI Taxonomy" id="4540"/>
    <lineage>
        <taxon>Eukaryota</taxon>
        <taxon>Viridiplantae</taxon>
        <taxon>Streptophyta</taxon>
        <taxon>Embryophyta</taxon>
        <taxon>Tracheophyta</taxon>
        <taxon>Spermatophyta</taxon>
        <taxon>Magnoliopsida</taxon>
        <taxon>Liliopsida</taxon>
        <taxon>Poales</taxon>
        <taxon>Poaceae</taxon>
        <taxon>PACMAD clade</taxon>
        <taxon>Panicoideae</taxon>
        <taxon>Panicodae</taxon>
        <taxon>Paniceae</taxon>
        <taxon>Panicinae</taxon>
        <taxon>Panicum</taxon>
        <taxon>Panicum sect. Panicum</taxon>
    </lineage>
</organism>
<name>A0A3L6SUC9_PANMI</name>
<dbReference type="PANTHER" id="PTHR33110">
    <property type="entry name" value="F-BOX/KELCH-REPEAT PROTEIN-RELATED"/>
    <property type="match status" value="1"/>
</dbReference>
<dbReference type="Gene3D" id="1.20.1280.50">
    <property type="match status" value="1"/>
</dbReference>
<accession>A0A3L6SUC9</accession>
<dbReference type="AlphaFoldDB" id="A0A3L6SUC9"/>